<dbReference type="PANTHER" id="PTHR12308">
    <property type="entry name" value="ANOCTAMIN"/>
    <property type="match status" value="1"/>
</dbReference>
<comment type="subcellular location">
    <subcellularLocation>
        <location evidence="1 6">Membrane</location>
        <topology evidence="1 6">Multi-pass membrane protein</topology>
    </subcellularLocation>
</comment>
<evidence type="ECO:0000256" key="4">
    <source>
        <dbReference type="ARBA" id="ARBA00022989"/>
    </source>
</evidence>
<evidence type="ECO:0000256" key="3">
    <source>
        <dbReference type="ARBA" id="ARBA00022692"/>
    </source>
</evidence>
<proteinExistence type="inferred from homology"/>
<feature type="transmembrane region" description="Helical" evidence="6">
    <location>
        <begin position="347"/>
        <end position="368"/>
    </location>
</feature>
<comment type="caution">
    <text evidence="6">Lacks conserved residue(s) required for the propagation of feature annotation.</text>
</comment>
<evidence type="ECO:0000256" key="6">
    <source>
        <dbReference type="RuleBase" id="RU280814"/>
    </source>
</evidence>
<dbReference type="InterPro" id="IPR049452">
    <property type="entry name" value="Anoctamin_TM"/>
</dbReference>
<accession>A0A1B6L757</accession>
<reference evidence="8" key="1">
    <citation type="submission" date="2015-11" db="EMBL/GenBank/DDBJ databases">
        <title>De novo transcriptome assembly of four potential Pierce s Disease insect vectors from Arizona vineyards.</title>
        <authorList>
            <person name="Tassone E.E."/>
        </authorList>
    </citation>
    <scope>NUCLEOTIDE SEQUENCE</scope>
</reference>
<dbReference type="Pfam" id="PF04547">
    <property type="entry name" value="Anoctamin"/>
    <property type="match status" value="1"/>
</dbReference>
<feature type="transmembrane region" description="Helical" evidence="6">
    <location>
        <begin position="207"/>
        <end position="227"/>
    </location>
</feature>
<evidence type="ECO:0000256" key="5">
    <source>
        <dbReference type="ARBA" id="ARBA00023136"/>
    </source>
</evidence>
<feature type="transmembrane region" description="Helical" evidence="6">
    <location>
        <begin position="239"/>
        <end position="257"/>
    </location>
</feature>
<protein>
    <recommendedName>
        <fullName evidence="6">Anoctamin</fullName>
    </recommendedName>
</protein>
<keyword evidence="3 6" id="KW-0812">Transmembrane</keyword>
<dbReference type="GO" id="GO:0005254">
    <property type="term" value="F:chloride channel activity"/>
    <property type="evidence" value="ECO:0007669"/>
    <property type="project" value="TreeGrafter"/>
</dbReference>
<evidence type="ECO:0000256" key="1">
    <source>
        <dbReference type="ARBA" id="ARBA00004141"/>
    </source>
</evidence>
<dbReference type="AlphaFoldDB" id="A0A1B6L757"/>
<gene>
    <name evidence="8" type="ORF">g.19060</name>
</gene>
<dbReference type="GO" id="GO:0005886">
    <property type="term" value="C:plasma membrane"/>
    <property type="evidence" value="ECO:0007669"/>
    <property type="project" value="TreeGrafter"/>
</dbReference>
<evidence type="ECO:0000313" key="8">
    <source>
        <dbReference type="EMBL" id="JAT19552.1"/>
    </source>
</evidence>
<keyword evidence="4 6" id="KW-1133">Transmembrane helix</keyword>
<name>A0A1B6L757_9HEMI</name>
<comment type="similarity">
    <text evidence="2 6">Belongs to the anoctamin family.</text>
</comment>
<feature type="transmembrane region" description="Helical" evidence="6">
    <location>
        <begin position="506"/>
        <end position="528"/>
    </location>
</feature>
<feature type="transmembrane region" description="Helical" evidence="6">
    <location>
        <begin position="313"/>
        <end position="335"/>
    </location>
</feature>
<evidence type="ECO:0000256" key="2">
    <source>
        <dbReference type="ARBA" id="ARBA00009671"/>
    </source>
</evidence>
<sequence length="650" mass="75812">MALDGVRKRLNQRISSQDDYFPSTYIILQFANNVHIEAVQWVIFKIQSERKYGGAELLVRKQPGVPGETSLIFHVSATNQKLMELAEEQSIRKKDLKGSLRDFTVVEQSEFGSCSDILSTSEKEFLVRHELENIRALENEKAIPGYPRIRLYEGQSISAACVHYNLLQQVFPLHDEDVLRKLGRKWYLSLFKKQPFEEIREYFGESIALYFQFLGYYTYALVVPMVLGFLQLCLAPENIALFCIINVLWASVFMELWRMKCSELAFVWGTIGMASSMDEPRPNYNGVMGVDHVTGRLQPQCPRWKTQLKMYTVSIPLVMMCMILAFFVMLLSFWVEEQLRGSPDCPHWLYLAPSIAYAALIYLMNMVYRRFANYLTEWENHRTQSQFDRHRVTKLVLFEFVNNFMSLFYIAFIYQDMDMLRSQLATLLIISQAINNFQEALLPLILQYYSSKMAQLKKRNSSKKWQMPTSPVDVQELSADDPRILQALRESRLDFYEDPYDDYLELFVQFGYVFLFSSVYPMAAFWAVANNLLEIRSDAFKLCCSYQRPMARRVKDTGAWQRAFQSLCTLSVITNCGFLYLSPAMRSVAPDASPAEWMMLFVCLEHVLLALRQVLHYAIPDKPEWVRLALARQQYQSKQALKKQRIEKTK</sequence>
<organism evidence="8">
    <name type="scientific">Graphocephala atropunctata</name>
    <dbReference type="NCBI Taxonomy" id="36148"/>
    <lineage>
        <taxon>Eukaryota</taxon>
        <taxon>Metazoa</taxon>
        <taxon>Ecdysozoa</taxon>
        <taxon>Arthropoda</taxon>
        <taxon>Hexapoda</taxon>
        <taxon>Insecta</taxon>
        <taxon>Pterygota</taxon>
        <taxon>Neoptera</taxon>
        <taxon>Paraneoptera</taxon>
        <taxon>Hemiptera</taxon>
        <taxon>Auchenorrhyncha</taxon>
        <taxon>Membracoidea</taxon>
        <taxon>Cicadellidae</taxon>
        <taxon>Cicadellinae</taxon>
        <taxon>Cicadellini</taxon>
        <taxon>Graphocephala</taxon>
    </lineage>
</organism>
<dbReference type="PANTHER" id="PTHR12308:SF74">
    <property type="entry name" value="ANOCTAMIN"/>
    <property type="match status" value="1"/>
</dbReference>
<feature type="domain" description="Anoctamin transmembrane" evidence="7">
    <location>
        <begin position="199"/>
        <end position="633"/>
    </location>
</feature>
<feature type="transmembrane region" description="Helical" evidence="6">
    <location>
        <begin position="395"/>
        <end position="414"/>
    </location>
</feature>
<keyword evidence="5 6" id="KW-0472">Membrane</keyword>
<evidence type="ECO:0000259" key="7">
    <source>
        <dbReference type="Pfam" id="PF04547"/>
    </source>
</evidence>
<dbReference type="InterPro" id="IPR007632">
    <property type="entry name" value="Anoctamin"/>
</dbReference>
<dbReference type="EMBL" id="GEBQ01020425">
    <property type="protein sequence ID" value="JAT19552.1"/>
    <property type="molecule type" value="Transcribed_RNA"/>
</dbReference>